<reference evidence="4 5" key="1">
    <citation type="submission" date="2019-02" db="EMBL/GenBank/DDBJ databases">
        <title>Sequencing the genomes of 1000 actinobacteria strains.</title>
        <authorList>
            <person name="Klenk H.-P."/>
        </authorList>
    </citation>
    <scope>NUCLEOTIDE SEQUENCE [LARGE SCALE GENOMIC DNA]</scope>
    <source>
        <strain evidence="4 5">DSM 45162</strain>
    </source>
</reference>
<keyword evidence="5" id="KW-1185">Reference proteome</keyword>
<dbReference type="InterPro" id="IPR000873">
    <property type="entry name" value="AMP-dep_synth/lig_dom"/>
</dbReference>
<comment type="caution">
    <text evidence="4">The sequence shown here is derived from an EMBL/GenBank/DDBJ whole genome shotgun (WGS) entry which is preliminary data.</text>
</comment>
<proteinExistence type="predicted"/>
<dbReference type="Pfam" id="PF13193">
    <property type="entry name" value="AMP-binding_C"/>
    <property type="match status" value="1"/>
</dbReference>
<dbReference type="AlphaFoldDB" id="A0A4Q7ZJC6"/>
<dbReference type="InterPro" id="IPR045851">
    <property type="entry name" value="AMP-bd_C_sf"/>
</dbReference>
<evidence type="ECO:0000259" key="3">
    <source>
        <dbReference type="Pfam" id="PF13193"/>
    </source>
</evidence>
<dbReference type="SUPFAM" id="SSF56801">
    <property type="entry name" value="Acetyl-CoA synthetase-like"/>
    <property type="match status" value="1"/>
</dbReference>
<dbReference type="PANTHER" id="PTHR43767">
    <property type="entry name" value="LONG-CHAIN-FATTY-ACID--COA LIGASE"/>
    <property type="match status" value="1"/>
</dbReference>
<name>A0A4Q7ZJC6_9ACTN</name>
<evidence type="ECO:0000259" key="2">
    <source>
        <dbReference type="Pfam" id="PF00501"/>
    </source>
</evidence>
<dbReference type="PANTHER" id="PTHR43767:SF1">
    <property type="entry name" value="NONRIBOSOMAL PEPTIDE SYNTHASE PES1 (EUROFUNG)-RELATED"/>
    <property type="match status" value="1"/>
</dbReference>
<protein>
    <submittedName>
        <fullName evidence="4">Long-chain acyl-CoA synthetase</fullName>
    </submittedName>
</protein>
<accession>A0A4Q7ZJC6</accession>
<feature type="domain" description="AMP-binding enzyme C-terminal" evidence="3">
    <location>
        <begin position="435"/>
        <end position="510"/>
    </location>
</feature>
<evidence type="ECO:0000313" key="4">
    <source>
        <dbReference type="EMBL" id="RZU50413.1"/>
    </source>
</evidence>
<dbReference type="PROSITE" id="PS00455">
    <property type="entry name" value="AMP_BINDING"/>
    <property type="match status" value="1"/>
</dbReference>
<dbReference type="InterPro" id="IPR050237">
    <property type="entry name" value="ATP-dep_AMP-bd_enzyme"/>
</dbReference>
<evidence type="ECO:0000313" key="5">
    <source>
        <dbReference type="Proteomes" id="UP000292564"/>
    </source>
</evidence>
<feature type="domain" description="AMP-dependent synthetase/ligase" evidence="2">
    <location>
        <begin position="24"/>
        <end position="387"/>
    </location>
</feature>
<feature type="region of interest" description="Disordered" evidence="1">
    <location>
        <begin position="1"/>
        <end position="21"/>
    </location>
</feature>
<dbReference type="Proteomes" id="UP000292564">
    <property type="component" value="Unassembled WGS sequence"/>
</dbReference>
<organism evidence="4 5">
    <name type="scientific">Krasilnikovia cinnamomea</name>
    <dbReference type="NCBI Taxonomy" id="349313"/>
    <lineage>
        <taxon>Bacteria</taxon>
        <taxon>Bacillati</taxon>
        <taxon>Actinomycetota</taxon>
        <taxon>Actinomycetes</taxon>
        <taxon>Micromonosporales</taxon>
        <taxon>Micromonosporaceae</taxon>
        <taxon>Krasilnikovia</taxon>
    </lineage>
</organism>
<dbReference type="EMBL" id="SHKY01000001">
    <property type="protein sequence ID" value="RZU50413.1"/>
    <property type="molecule type" value="Genomic_DNA"/>
</dbReference>
<gene>
    <name evidence="4" type="ORF">EV385_2185</name>
</gene>
<dbReference type="InterPro" id="IPR020845">
    <property type="entry name" value="AMP-binding_CS"/>
</dbReference>
<dbReference type="Gene3D" id="3.40.50.12780">
    <property type="entry name" value="N-terminal domain of ligase-like"/>
    <property type="match status" value="1"/>
</dbReference>
<dbReference type="InterPro" id="IPR025110">
    <property type="entry name" value="AMP-bd_C"/>
</dbReference>
<evidence type="ECO:0000256" key="1">
    <source>
        <dbReference type="SAM" id="MobiDB-lite"/>
    </source>
</evidence>
<dbReference type="Pfam" id="PF00501">
    <property type="entry name" value="AMP-binding"/>
    <property type="match status" value="1"/>
</dbReference>
<sequence length="517" mass="53442">MAPVRVADVPDSGLVQDDAHDPVRAAAARRPDGPALIAGEATLTWQELDARVDEAARRLWALCPRPGARVALVLGNTLDFAVTFYGVLRAGLVAVPLNPGYTDDELTYALGDAGAAVVVAEQAVRDRLSGDAVVVPPELPAADGPGAAPATPRADEVAVLLYTSGTSGRPKGAMLSHAALAANHHQLDRIDPPVVGPDDVVLLAVPLFHAYGLNTGLGTVAHHGACGVLVDKFDPAGSLATIARHGVTVTLGVPSMYAAWSRHPEAPQVLAGLRAAVCGAAPLDPADAARFQDASGVRIIVGYGLTETAPVLTTTAVGTRHKTGSIGRPLPGVSLLLRTADGAVLWRDGTASVDEDLAELDLAVADSAGTDPGEIVVRGPNLFAGYWPDGHGGPDADGWWGTGDVAYADSEGDLVLVDRIGELILVNGFNVYPAEIERVLAQHPAVAEAAVIAAPDPETGQAPHAFVVPAADPPPTAEELREHCARWLARFKLPKAIDLVAELPHSPIGKVRKSALS</sequence>
<dbReference type="GO" id="GO:0016878">
    <property type="term" value="F:acid-thiol ligase activity"/>
    <property type="evidence" value="ECO:0007669"/>
    <property type="project" value="UniProtKB-ARBA"/>
</dbReference>
<dbReference type="InterPro" id="IPR042099">
    <property type="entry name" value="ANL_N_sf"/>
</dbReference>
<dbReference type="Gene3D" id="3.30.300.30">
    <property type="match status" value="1"/>
</dbReference>